<evidence type="ECO:0000259" key="6">
    <source>
        <dbReference type="PROSITE" id="PS50928"/>
    </source>
</evidence>
<evidence type="ECO:0000256" key="4">
    <source>
        <dbReference type="ARBA" id="ARBA00023136"/>
    </source>
</evidence>
<dbReference type="InterPro" id="IPR049783">
    <property type="entry name" value="ABC_perm_TupB-like"/>
</dbReference>
<evidence type="ECO:0000256" key="3">
    <source>
        <dbReference type="ARBA" id="ARBA00022989"/>
    </source>
</evidence>
<keyword evidence="3 5" id="KW-1133">Transmembrane helix</keyword>
<feature type="transmembrane region" description="Helical" evidence="5">
    <location>
        <begin position="97"/>
        <end position="118"/>
    </location>
</feature>
<keyword evidence="4 5" id="KW-0472">Membrane</keyword>
<dbReference type="GO" id="GO:0005886">
    <property type="term" value="C:plasma membrane"/>
    <property type="evidence" value="ECO:0007669"/>
    <property type="project" value="UniProtKB-SubCell"/>
</dbReference>
<dbReference type="NCBIfam" id="NF038017">
    <property type="entry name" value="ABC_perm1"/>
    <property type="match status" value="1"/>
</dbReference>
<reference evidence="7 8" key="1">
    <citation type="submission" date="2024-02" db="EMBL/GenBank/DDBJ databases">
        <title>Genome analysis and characterization of Microbaculum marinisediminis sp. nov., isolated from marine sediment.</title>
        <authorList>
            <person name="Du Z.-J."/>
            <person name="Ye Y.-Q."/>
            <person name="Zhang Z.-R."/>
            <person name="Yuan S.-M."/>
            <person name="Zhang X.-Y."/>
        </authorList>
    </citation>
    <scope>NUCLEOTIDE SEQUENCE [LARGE SCALE GENOMIC DNA]</scope>
    <source>
        <strain evidence="7 8">SDUM1044001</strain>
    </source>
</reference>
<keyword evidence="2 5" id="KW-0812">Transmembrane</keyword>
<dbReference type="InterPro" id="IPR035906">
    <property type="entry name" value="MetI-like_sf"/>
</dbReference>
<sequence length="235" mass="24360">MQDFAAAFGLAFRLIATADAGLVEIVLLSLRVSLSAVAIAALVGLPLGAVLAVTRFPGRGALIVLVNALMGLPPVVVGLLVYLLLSRAGPLGVLELLYTPTAMTIAQAVLVTPIIAALTRQVVDDLHREYDEQLRSLGVGWYDAVGTLLWDARASLATAMLAGFGRAIAEVGAVIIVGGNIAHVTRVMTTAIALETSKGDLALALALGFILILLAVGVNALVMALRDHRLEAARA</sequence>
<dbReference type="Gene3D" id="1.10.3720.10">
    <property type="entry name" value="MetI-like"/>
    <property type="match status" value="1"/>
</dbReference>
<dbReference type="SUPFAM" id="SSF161098">
    <property type="entry name" value="MetI-like"/>
    <property type="match status" value="1"/>
</dbReference>
<accession>A0AAW9RXM5</accession>
<comment type="subcellular location">
    <subcellularLocation>
        <location evidence="1">Cell membrane</location>
        <topology evidence="1">Multi-pass membrane protein</topology>
    </subcellularLocation>
</comment>
<feature type="transmembrane region" description="Helical" evidence="5">
    <location>
        <begin position="30"/>
        <end position="53"/>
    </location>
</feature>
<feature type="transmembrane region" description="Helical" evidence="5">
    <location>
        <begin position="201"/>
        <end position="225"/>
    </location>
</feature>
<dbReference type="GO" id="GO:0055085">
    <property type="term" value="P:transmembrane transport"/>
    <property type="evidence" value="ECO:0007669"/>
    <property type="project" value="InterPro"/>
</dbReference>
<evidence type="ECO:0000313" key="7">
    <source>
        <dbReference type="EMBL" id="MEJ8575017.1"/>
    </source>
</evidence>
<dbReference type="PROSITE" id="PS50928">
    <property type="entry name" value="ABC_TM1"/>
    <property type="match status" value="1"/>
</dbReference>
<evidence type="ECO:0000313" key="8">
    <source>
        <dbReference type="Proteomes" id="UP001378188"/>
    </source>
</evidence>
<organism evidence="7 8">
    <name type="scientific">Microbaculum marinum</name>
    <dbReference type="NCBI Taxonomy" id="1764581"/>
    <lineage>
        <taxon>Bacteria</taxon>
        <taxon>Pseudomonadati</taxon>
        <taxon>Pseudomonadota</taxon>
        <taxon>Alphaproteobacteria</taxon>
        <taxon>Hyphomicrobiales</taxon>
        <taxon>Tepidamorphaceae</taxon>
        <taxon>Microbaculum</taxon>
    </lineage>
</organism>
<protein>
    <submittedName>
        <fullName evidence="7">ABC transporter permease</fullName>
    </submittedName>
</protein>
<dbReference type="CDD" id="cd06261">
    <property type="entry name" value="TM_PBP2"/>
    <property type="match status" value="1"/>
</dbReference>
<feature type="domain" description="ABC transmembrane type-1" evidence="6">
    <location>
        <begin position="26"/>
        <end position="222"/>
    </location>
</feature>
<dbReference type="RefSeq" id="WP_340332716.1">
    <property type="nucleotide sequence ID" value="NZ_JAZHOF010000016.1"/>
</dbReference>
<dbReference type="PANTHER" id="PTHR43632">
    <property type="entry name" value="PERMEASE COMPONENT OF TUNGSTATE ABC TRANSPORTER"/>
    <property type="match status" value="1"/>
</dbReference>
<dbReference type="Proteomes" id="UP001378188">
    <property type="component" value="Unassembled WGS sequence"/>
</dbReference>
<proteinExistence type="predicted"/>
<evidence type="ECO:0000256" key="1">
    <source>
        <dbReference type="ARBA" id="ARBA00004651"/>
    </source>
</evidence>
<dbReference type="EMBL" id="JAZHOF010000016">
    <property type="protein sequence ID" value="MEJ8575017.1"/>
    <property type="molecule type" value="Genomic_DNA"/>
</dbReference>
<evidence type="ECO:0000256" key="5">
    <source>
        <dbReference type="SAM" id="Phobius"/>
    </source>
</evidence>
<feature type="transmembrane region" description="Helical" evidence="5">
    <location>
        <begin position="60"/>
        <end position="85"/>
    </location>
</feature>
<comment type="caution">
    <text evidence="7">The sequence shown here is derived from an EMBL/GenBank/DDBJ whole genome shotgun (WGS) entry which is preliminary data.</text>
</comment>
<evidence type="ECO:0000256" key="2">
    <source>
        <dbReference type="ARBA" id="ARBA00022692"/>
    </source>
</evidence>
<dbReference type="InterPro" id="IPR000515">
    <property type="entry name" value="MetI-like"/>
</dbReference>
<dbReference type="AlphaFoldDB" id="A0AAW9RXM5"/>
<feature type="transmembrane region" description="Helical" evidence="5">
    <location>
        <begin position="159"/>
        <end position="181"/>
    </location>
</feature>
<gene>
    <name evidence="7" type="ORF">V3328_26315</name>
</gene>
<keyword evidence="8" id="KW-1185">Reference proteome</keyword>
<name>A0AAW9RXM5_9HYPH</name>
<dbReference type="PANTHER" id="PTHR43632:SF1">
    <property type="entry name" value="PERMEASE COMPONENT OF TUNGSTATE ABC TRANSPORTER"/>
    <property type="match status" value="1"/>
</dbReference>